<organism evidence="2">
    <name type="scientific">Pseudomonas aeruginosa</name>
    <dbReference type="NCBI Taxonomy" id="287"/>
    <lineage>
        <taxon>Bacteria</taxon>
        <taxon>Pseudomonadati</taxon>
        <taxon>Pseudomonadota</taxon>
        <taxon>Gammaproteobacteria</taxon>
        <taxon>Pseudomonadales</taxon>
        <taxon>Pseudomonadaceae</taxon>
        <taxon>Pseudomonas</taxon>
    </lineage>
</organism>
<evidence type="ECO:0000256" key="1">
    <source>
        <dbReference type="SAM" id="Phobius"/>
    </source>
</evidence>
<reference evidence="2" key="1">
    <citation type="submission" date="2019-10" db="EMBL/GenBank/DDBJ databases">
        <title>Extensively Drug-Resistant Pseudomonas aeruginosa ST664 clone carrying KPC-2-encoding megaplasmid in a burn clinic.</title>
        <authorList>
            <person name="Li Z."/>
            <person name="Cai Z."/>
            <person name="Cai Z."/>
            <person name="Zhang Y."/>
            <person name="Fu T."/>
            <person name="Jin Y."/>
            <person name="Cheng Z."/>
            <person name="Jin S."/>
            <person name="Wu W."/>
            <person name="Yang L."/>
            <person name="Bai F."/>
        </authorList>
    </citation>
    <scope>NUCLEOTIDE SEQUENCE</scope>
    <source>
        <strain evidence="2">NK546</strain>
        <plasmid evidence="2">pNK546b</plasmid>
    </source>
</reference>
<proteinExistence type="predicted"/>
<keyword evidence="1" id="KW-1133">Transmembrane helix</keyword>
<evidence type="ECO:0000313" key="2">
    <source>
        <dbReference type="EMBL" id="QHU24488.1"/>
    </source>
</evidence>
<accession>A0A6C0L1G6</accession>
<feature type="transmembrane region" description="Helical" evidence="1">
    <location>
        <begin position="30"/>
        <end position="50"/>
    </location>
</feature>
<dbReference type="AlphaFoldDB" id="A0A6C0L1G6"/>
<protein>
    <submittedName>
        <fullName evidence="2">Uncharacterized protein</fullName>
    </submittedName>
</protein>
<dbReference type="EMBL" id="MN583270">
    <property type="protein sequence ID" value="QHU24488.1"/>
    <property type="molecule type" value="Genomic_DNA"/>
</dbReference>
<keyword evidence="1" id="KW-0472">Membrane</keyword>
<sequence length="67" mass="7942">MGKHFTCYETCCRGIDQEGNERDYWSFHSYHANTLIGLTVGRACIAFASWQFQRRQKLLRQQPQTKE</sequence>
<name>A0A6C0L1G6_PSEAI</name>
<geneLocation type="plasmid" evidence="2">
    <name>pNK546b</name>
</geneLocation>
<keyword evidence="2" id="KW-0614">Plasmid</keyword>
<keyword evidence="1" id="KW-0812">Transmembrane</keyword>